<dbReference type="InterPro" id="IPR018873">
    <property type="entry name" value="KilA-N_DNA-bd_domain"/>
</dbReference>
<dbReference type="Proteomes" id="UP000269352">
    <property type="component" value="Unassembled WGS sequence"/>
</dbReference>
<dbReference type="GO" id="GO:0003677">
    <property type="term" value="F:DNA binding"/>
    <property type="evidence" value="ECO:0007669"/>
    <property type="project" value="UniProtKB-KW"/>
</dbReference>
<dbReference type="Pfam" id="PF10543">
    <property type="entry name" value="ORF6N"/>
    <property type="match status" value="1"/>
</dbReference>
<dbReference type="EMBL" id="BGZN01000020">
    <property type="protein sequence ID" value="GBR73813.1"/>
    <property type="molecule type" value="Genomic_DNA"/>
</dbReference>
<proteinExistence type="predicted"/>
<reference evidence="3" key="2">
    <citation type="journal article" date="2019" name="ISME J.">
        <title>Genome analyses of uncultured TG2/ZB3 bacteria in 'Margulisbacteria' specifically attached to ectosymbiotic spirochetes of protists in the termite gut.</title>
        <authorList>
            <person name="Utami Y.D."/>
            <person name="Kuwahara H."/>
            <person name="Igai K."/>
            <person name="Murakami T."/>
            <person name="Sugaya K."/>
            <person name="Morikawa T."/>
            <person name="Nagura Y."/>
            <person name="Yuki M."/>
            <person name="Deevong P."/>
            <person name="Inoue T."/>
            <person name="Kihara K."/>
            <person name="Lo N."/>
            <person name="Yamada A."/>
            <person name="Ohkuma M."/>
            <person name="Hongoh Y."/>
        </authorList>
    </citation>
    <scope>NUCLEOTIDE SEQUENCE</scope>
    <source>
        <strain evidence="3">NkOx7-01</strain>
    </source>
</reference>
<dbReference type="EMBL" id="BGZN01000020">
    <property type="protein sequence ID" value="GBR73790.1"/>
    <property type="molecule type" value="Genomic_DNA"/>
</dbReference>
<keyword evidence="4" id="KW-1185">Reference proteome</keyword>
<reference evidence="4" key="1">
    <citation type="journal article" date="2018" name="ISME J.">
        <title>Genome analyses of uncultured TG2/ZB3 bacteria in 'Margulisbacteria' specifically attached to ectosymbiotic spirochetes of protists in the termite gut.</title>
        <authorList>
            <person name="Utami Y.D."/>
            <person name="Kuwahara H."/>
            <person name="Igai K."/>
            <person name="Murakami T."/>
            <person name="Sugaya K."/>
            <person name="Morikawa T."/>
            <person name="Nagura Y."/>
            <person name="Yuki M."/>
            <person name="Deevong P."/>
            <person name="Inoue T."/>
            <person name="Kihara K."/>
            <person name="Lo N."/>
            <person name="Yamada A."/>
            <person name="Ohkuma M."/>
            <person name="Hongoh Y."/>
        </authorList>
    </citation>
    <scope>NUCLEOTIDE SEQUENCE [LARGE SCALE GENOMIC DNA]</scope>
</reference>
<evidence type="ECO:0000259" key="1">
    <source>
        <dbReference type="Pfam" id="PF10543"/>
    </source>
</evidence>
<keyword evidence="3" id="KW-0238">DNA-binding</keyword>
<dbReference type="AlphaFoldDB" id="A0A388TAQ0"/>
<name>A0A388TAQ0_TERA1</name>
<evidence type="ECO:0000313" key="2">
    <source>
        <dbReference type="EMBL" id="GBR73790.1"/>
    </source>
</evidence>
<evidence type="ECO:0000313" key="4">
    <source>
        <dbReference type="Proteomes" id="UP000269352"/>
    </source>
</evidence>
<accession>A0A388TAQ0</accession>
<comment type="caution">
    <text evidence="3">The sequence shown here is derived from an EMBL/GenBank/DDBJ whole genome shotgun (WGS) entry which is preliminary data.</text>
</comment>
<feature type="domain" description="KilA-N DNA-binding" evidence="1">
    <location>
        <begin position="15"/>
        <end position="99"/>
    </location>
</feature>
<evidence type="ECO:0000313" key="3">
    <source>
        <dbReference type="EMBL" id="GBR73813.1"/>
    </source>
</evidence>
<sequence length="182" mass="21596">MKKQAVLVPEKIIENRILLIRGKKVMLDRDLADLYRVSTKVLNQAVRRNIYRFPPDFMFTLNEKEFSILRSQIVTSSWGGQRYLPYAFTEQGVAMLSSVLNSRQAIMVNIQIMRTFTKLRQIMLTHRDLQRKIEEIILRQETKFKTYDEQIQYIFKVINEILNPVVPEPPKKKYGFLADREN</sequence>
<protein>
    <submittedName>
        <fullName evidence="3">DNA-binding protein</fullName>
    </submittedName>
</protein>
<organism evidence="3 4">
    <name type="scientific">Termititenax aidoneus</name>
    <dbReference type="NCBI Taxonomy" id="2218524"/>
    <lineage>
        <taxon>Bacteria</taxon>
        <taxon>Bacillati</taxon>
        <taxon>Candidatus Margulisiibacteriota</taxon>
        <taxon>Candidatus Termititenacia</taxon>
        <taxon>Candidatus Termititenacales</taxon>
        <taxon>Candidatus Termititenacaceae</taxon>
        <taxon>Candidatus Termititenax</taxon>
    </lineage>
</organism>
<gene>
    <name evidence="2" type="ORF">NO1_1083</name>
    <name evidence="3" type="ORF">NO1_1103</name>
</gene>